<organism evidence="1 2">
    <name type="scientific">Parathielavia appendiculata</name>
    <dbReference type="NCBI Taxonomy" id="2587402"/>
    <lineage>
        <taxon>Eukaryota</taxon>
        <taxon>Fungi</taxon>
        <taxon>Dikarya</taxon>
        <taxon>Ascomycota</taxon>
        <taxon>Pezizomycotina</taxon>
        <taxon>Sordariomycetes</taxon>
        <taxon>Sordariomycetidae</taxon>
        <taxon>Sordariales</taxon>
        <taxon>Chaetomiaceae</taxon>
        <taxon>Parathielavia</taxon>
    </lineage>
</organism>
<dbReference type="RefSeq" id="XP_062644154.1">
    <property type="nucleotide sequence ID" value="XM_062789421.1"/>
</dbReference>
<proteinExistence type="predicted"/>
<dbReference type="GeneID" id="87826191"/>
<gene>
    <name evidence="1" type="ORF">N657DRAFT_579855</name>
</gene>
<dbReference type="Proteomes" id="UP001302602">
    <property type="component" value="Unassembled WGS sequence"/>
</dbReference>
<feature type="non-terminal residue" evidence="1">
    <location>
        <position position="1"/>
    </location>
</feature>
<accession>A0AAN6Z0I2</accession>
<dbReference type="AlphaFoldDB" id="A0AAN6Z0I2"/>
<reference evidence="1" key="1">
    <citation type="journal article" date="2023" name="Mol. Phylogenet. Evol.">
        <title>Genome-scale phylogeny and comparative genomics of the fungal order Sordariales.</title>
        <authorList>
            <person name="Hensen N."/>
            <person name="Bonometti L."/>
            <person name="Westerberg I."/>
            <person name="Brannstrom I.O."/>
            <person name="Guillou S."/>
            <person name="Cros-Aarteil S."/>
            <person name="Calhoun S."/>
            <person name="Haridas S."/>
            <person name="Kuo A."/>
            <person name="Mondo S."/>
            <person name="Pangilinan J."/>
            <person name="Riley R."/>
            <person name="LaButti K."/>
            <person name="Andreopoulos B."/>
            <person name="Lipzen A."/>
            <person name="Chen C."/>
            <person name="Yan M."/>
            <person name="Daum C."/>
            <person name="Ng V."/>
            <person name="Clum A."/>
            <person name="Steindorff A."/>
            <person name="Ohm R.A."/>
            <person name="Martin F."/>
            <person name="Silar P."/>
            <person name="Natvig D.O."/>
            <person name="Lalanne C."/>
            <person name="Gautier V."/>
            <person name="Ament-Velasquez S.L."/>
            <person name="Kruys A."/>
            <person name="Hutchinson M.I."/>
            <person name="Powell A.J."/>
            <person name="Barry K."/>
            <person name="Miller A.N."/>
            <person name="Grigoriev I.V."/>
            <person name="Debuchy R."/>
            <person name="Gladieux P."/>
            <person name="Hiltunen Thoren M."/>
            <person name="Johannesson H."/>
        </authorList>
    </citation>
    <scope>NUCLEOTIDE SEQUENCE</scope>
    <source>
        <strain evidence="1">CBS 731.68</strain>
    </source>
</reference>
<name>A0AAN6Z0I2_9PEZI</name>
<sequence length="103" mass="11605">KQYPFADLKLEQKWWVGAERGFSLLRALPKKTSVWVNAVFAKLIRDMSAPESVADGHRCSTRAPEVVERFEDAFFVKHEAQFAEVHRQLQDVGLLPGCAGGMC</sequence>
<dbReference type="EMBL" id="MU853239">
    <property type="protein sequence ID" value="KAK4120383.1"/>
    <property type="molecule type" value="Genomic_DNA"/>
</dbReference>
<comment type="caution">
    <text evidence="1">The sequence shown here is derived from an EMBL/GenBank/DDBJ whole genome shotgun (WGS) entry which is preliminary data.</text>
</comment>
<protein>
    <submittedName>
        <fullName evidence="1">Uncharacterized protein</fullName>
    </submittedName>
</protein>
<evidence type="ECO:0000313" key="1">
    <source>
        <dbReference type="EMBL" id="KAK4120383.1"/>
    </source>
</evidence>
<reference evidence="1" key="2">
    <citation type="submission" date="2023-05" db="EMBL/GenBank/DDBJ databases">
        <authorList>
            <consortium name="Lawrence Berkeley National Laboratory"/>
            <person name="Steindorff A."/>
            <person name="Hensen N."/>
            <person name="Bonometti L."/>
            <person name="Westerberg I."/>
            <person name="Brannstrom I.O."/>
            <person name="Guillou S."/>
            <person name="Cros-Aarteil S."/>
            <person name="Calhoun S."/>
            <person name="Haridas S."/>
            <person name="Kuo A."/>
            <person name="Mondo S."/>
            <person name="Pangilinan J."/>
            <person name="Riley R."/>
            <person name="Labutti K."/>
            <person name="Andreopoulos B."/>
            <person name="Lipzen A."/>
            <person name="Chen C."/>
            <person name="Yanf M."/>
            <person name="Daum C."/>
            <person name="Ng V."/>
            <person name="Clum A."/>
            <person name="Ohm R."/>
            <person name="Martin F."/>
            <person name="Silar P."/>
            <person name="Natvig D."/>
            <person name="Lalanne C."/>
            <person name="Gautier V."/>
            <person name="Ament-Velasquez S.L."/>
            <person name="Kruys A."/>
            <person name="Hutchinson M.I."/>
            <person name="Powell A.J."/>
            <person name="Barry K."/>
            <person name="Miller A.N."/>
            <person name="Grigoriev I.V."/>
            <person name="Debuchy R."/>
            <person name="Gladieux P."/>
            <person name="Thoren M.H."/>
            <person name="Johannesson H."/>
        </authorList>
    </citation>
    <scope>NUCLEOTIDE SEQUENCE</scope>
    <source>
        <strain evidence="1">CBS 731.68</strain>
    </source>
</reference>
<evidence type="ECO:0000313" key="2">
    <source>
        <dbReference type="Proteomes" id="UP001302602"/>
    </source>
</evidence>
<keyword evidence="2" id="KW-1185">Reference proteome</keyword>